<proteinExistence type="predicted"/>
<dbReference type="eggNOG" id="KOG0876">
    <property type="taxonomic scope" value="Eukaryota"/>
</dbReference>
<evidence type="ECO:0000313" key="5">
    <source>
        <dbReference type="Proteomes" id="UP000005666"/>
    </source>
</evidence>
<evidence type="ECO:0000313" key="4">
    <source>
        <dbReference type="EMBL" id="CCE63287.1"/>
    </source>
</evidence>
<keyword evidence="5" id="KW-1185">Reference proteome</keyword>
<dbReference type="Proteomes" id="UP000005666">
    <property type="component" value="Chromosome 5"/>
</dbReference>
<dbReference type="InterPro" id="IPR036314">
    <property type="entry name" value="SOD_C_sf"/>
</dbReference>
<dbReference type="InterPro" id="IPR019832">
    <property type="entry name" value="Mn/Fe_SOD_C"/>
</dbReference>
<dbReference type="GO" id="GO:0046872">
    <property type="term" value="F:metal ion binding"/>
    <property type="evidence" value="ECO:0007669"/>
    <property type="project" value="InterPro"/>
</dbReference>
<dbReference type="OrthoDB" id="275227at2759"/>
<dbReference type="KEGG" id="tpf:TPHA_0E01950"/>
<dbReference type="GO" id="GO:0005763">
    <property type="term" value="C:mitochondrial small ribosomal subunit"/>
    <property type="evidence" value="ECO:0007669"/>
    <property type="project" value="EnsemblFungi"/>
</dbReference>
<name>G8BTQ9_TETPH</name>
<evidence type="ECO:0000256" key="2">
    <source>
        <dbReference type="SAM" id="Coils"/>
    </source>
</evidence>
<evidence type="ECO:0000256" key="1">
    <source>
        <dbReference type="ARBA" id="ARBA00037226"/>
    </source>
</evidence>
<dbReference type="GO" id="GO:0003735">
    <property type="term" value="F:structural constituent of ribosome"/>
    <property type="evidence" value="ECO:0007669"/>
    <property type="project" value="EnsemblFungi"/>
</dbReference>
<dbReference type="Gene3D" id="3.55.40.20">
    <property type="entry name" value="Iron/manganese superoxide dismutase, C-terminal domain"/>
    <property type="match status" value="1"/>
</dbReference>
<protein>
    <recommendedName>
        <fullName evidence="3">Manganese/iron superoxide dismutase C-terminal domain-containing protein</fullName>
    </recommendedName>
</protein>
<dbReference type="OMA" id="LENCWEC"/>
<dbReference type="STRING" id="1071381.G8BTQ9"/>
<evidence type="ECO:0000259" key="3">
    <source>
        <dbReference type="Pfam" id="PF02777"/>
    </source>
</evidence>
<dbReference type="AlphaFoldDB" id="G8BTQ9"/>
<feature type="coiled-coil region" evidence="2">
    <location>
        <begin position="235"/>
        <end position="269"/>
    </location>
</feature>
<reference evidence="4 5" key="1">
    <citation type="journal article" date="2011" name="Proc. Natl. Acad. Sci. U.S.A.">
        <title>Evolutionary erosion of yeast sex chromosomes by mating-type switching accidents.</title>
        <authorList>
            <person name="Gordon J.L."/>
            <person name="Armisen D."/>
            <person name="Proux-Wera E."/>
            <person name="Oheigeartaigh S.S."/>
            <person name="Byrne K.P."/>
            <person name="Wolfe K.H."/>
        </authorList>
    </citation>
    <scope>NUCLEOTIDE SEQUENCE [LARGE SCALE GENOMIC DNA]</scope>
    <source>
        <strain evidence="5">ATCC 24235 / CBS 4417 / NBRC 1672 / NRRL Y-8282 / UCD 70-5</strain>
    </source>
</reference>
<dbReference type="GeneID" id="11531268"/>
<dbReference type="PANTHER" id="PTHR43595:SF1">
    <property type="entry name" value="SMALL RIBOSOMAL SUBUNIT PROTEIN MS43"/>
    <property type="match status" value="1"/>
</dbReference>
<dbReference type="SUPFAM" id="SSF54719">
    <property type="entry name" value="Fe,Mn superoxide dismutase (SOD), C-terminal domain"/>
    <property type="match status" value="1"/>
</dbReference>
<dbReference type="RefSeq" id="XP_003685721.1">
    <property type="nucleotide sequence ID" value="XM_003685673.1"/>
</dbReference>
<organism evidence="4 5">
    <name type="scientific">Tetrapisispora phaffii (strain ATCC 24235 / CBS 4417 / NBRC 1672 / NRRL Y-8282 / UCD 70-5)</name>
    <name type="common">Yeast</name>
    <name type="synonym">Fabospora phaffii</name>
    <dbReference type="NCBI Taxonomy" id="1071381"/>
    <lineage>
        <taxon>Eukaryota</taxon>
        <taxon>Fungi</taxon>
        <taxon>Dikarya</taxon>
        <taxon>Ascomycota</taxon>
        <taxon>Saccharomycotina</taxon>
        <taxon>Saccharomycetes</taxon>
        <taxon>Saccharomycetales</taxon>
        <taxon>Saccharomycetaceae</taxon>
        <taxon>Tetrapisispora</taxon>
    </lineage>
</organism>
<dbReference type="Pfam" id="PF02777">
    <property type="entry name" value="Sod_Fe_C"/>
    <property type="match status" value="1"/>
</dbReference>
<accession>G8BTQ9</accession>
<sequence>MSYILVTKKIVSSLIRAHVITRSYITPSLDHLNEKDGLPGLYSSQGLRNAWYERVQHHTDELNKFVDENTDERPILQLINDHSKSFTKRNLVKNAAMIHNLTFANNSLTASNVNFDYQLPLANKKTTLIKDSVDIKLNYKNEPDKITYKKLYPAILSSFGSMVEFRTLLLNSNLGISGDGFTWLVARKHQAYDYSMESSNYSEVKFDRLFVVNTYNAGTPFNFNKSNQMTELKLFQEKELKTQQTEEQIEELAKKDENKEKDINDVLEAHSYDKNVSYIPLLAIDASPKCWLHDYGVFGKEQYLNNVWESINWDVVESRMPELSQQYKVVI</sequence>
<dbReference type="HOGENOM" id="CLU_057349_0_0_1"/>
<gene>
    <name evidence="4" type="primary">TPHA0E01950</name>
    <name evidence="4" type="ordered locus">TPHA_0E01950</name>
</gene>
<feature type="domain" description="Manganese/iron superoxide dismutase C-terminal" evidence="3">
    <location>
        <begin position="267"/>
        <end position="319"/>
    </location>
</feature>
<dbReference type="GO" id="GO:0004784">
    <property type="term" value="F:superoxide dismutase activity"/>
    <property type="evidence" value="ECO:0007669"/>
    <property type="project" value="InterPro"/>
</dbReference>
<keyword evidence="2" id="KW-0175">Coiled coil</keyword>
<dbReference type="PANTHER" id="PTHR43595">
    <property type="entry name" value="37S RIBOSOMAL PROTEIN S26, MITOCHONDRIAL"/>
    <property type="match status" value="1"/>
</dbReference>
<dbReference type="EMBL" id="HE612860">
    <property type="protein sequence ID" value="CCE63287.1"/>
    <property type="molecule type" value="Genomic_DNA"/>
</dbReference>
<comment type="function">
    <text evidence="1">Component of the mitochondrial ribosome (mitoribosome), a dedicated translation machinery responsible for the synthesis of mitochondrial genome-encoded proteins, including at least some of the essential transmembrane subunits of the mitochondrial respiratory chain. The mitoribosomes are attached to the mitochondrial inner membrane and translation products are cotranslationally integrated into the membrane.</text>
</comment>